<dbReference type="CDD" id="cd00590">
    <property type="entry name" value="RRM_SF"/>
    <property type="match status" value="1"/>
</dbReference>
<gene>
    <name evidence="5" type="ORF">C2E20_6992</name>
</gene>
<dbReference type="GO" id="GO:0003729">
    <property type="term" value="F:mRNA binding"/>
    <property type="evidence" value="ECO:0007669"/>
    <property type="project" value="TreeGrafter"/>
</dbReference>
<comment type="caution">
    <text evidence="5">The sequence shown here is derived from an EMBL/GenBank/DDBJ whole genome shotgun (WGS) entry which is preliminary data.</text>
</comment>
<protein>
    <submittedName>
        <fullName evidence="5">Nucleic acid binding</fullName>
    </submittedName>
</protein>
<evidence type="ECO:0000256" key="2">
    <source>
        <dbReference type="PROSITE-ProRule" id="PRU00176"/>
    </source>
</evidence>
<dbReference type="OrthoDB" id="422005at2759"/>
<feature type="domain" description="RRM" evidence="4">
    <location>
        <begin position="168"/>
        <end position="245"/>
    </location>
</feature>
<dbReference type="SMART" id="SM00360">
    <property type="entry name" value="RRM"/>
    <property type="match status" value="1"/>
</dbReference>
<dbReference type="InterPro" id="IPR000504">
    <property type="entry name" value="RRM_dom"/>
</dbReference>
<dbReference type="InterPro" id="IPR012677">
    <property type="entry name" value="Nucleotide-bd_a/b_plait_sf"/>
</dbReference>
<evidence type="ECO:0000259" key="4">
    <source>
        <dbReference type="PROSITE" id="PS50102"/>
    </source>
</evidence>
<evidence type="ECO:0000256" key="1">
    <source>
        <dbReference type="ARBA" id="ARBA00022884"/>
    </source>
</evidence>
<dbReference type="PANTHER" id="PTHR23003:SF3">
    <property type="entry name" value="FI21236P1-RELATED"/>
    <property type="match status" value="1"/>
</dbReference>
<dbReference type="Proteomes" id="UP000239649">
    <property type="component" value="Unassembled WGS sequence"/>
</dbReference>
<dbReference type="STRING" id="554055.A0A2P6V659"/>
<dbReference type="PANTHER" id="PTHR23003">
    <property type="entry name" value="RNA RECOGNITION MOTIF RRM DOMAIN CONTAINING PROTEIN"/>
    <property type="match status" value="1"/>
</dbReference>
<dbReference type="InterPro" id="IPR050374">
    <property type="entry name" value="RRT5_SRSF_SR"/>
</dbReference>
<dbReference type="GO" id="GO:0005634">
    <property type="term" value="C:nucleus"/>
    <property type="evidence" value="ECO:0007669"/>
    <property type="project" value="TreeGrafter"/>
</dbReference>
<dbReference type="FunFam" id="3.30.70.330:FF:000034">
    <property type="entry name" value="heterogeneous nuclear ribonucleoprotein M isoform X1"/>
    <property type="match status" value="1"/>
</dbReference>
<feature type="region of interest" description="Disordered" evidence="3">
    <location>
        <begin position="28"/>
        <end position="67"/>
    </location>
</feature>
<dbReference type="InterPro" id="IPR035979">
    <property type="entry name" value="RBD_domain_sf"/>
</dbReference>
<organism evidence="5 6">
    <name type="scientific">Micractinium conductrix</name>
    <dbReference type="NCBI Taxonomy" id="554055"/>
    <lineage>
        <taxon>Eukaryota</taxon>
        <taxon>Viridiplantae</taxon>
        <taxon>Chlorophyta</taxon>
        <taxon>core chlorophytes</taxon>
        <taxon>Trebouxiophyceae</taxon>
        <taxon>Chlorellales</taxon>
        <taxon>Chlorellaceae</taxon>
        <taxon>Chlorella clade</taxon>
        <taxon>Micractinium</taxon>
    </lineage>
</organism>
<evidence type="ECO:0000256" key="3">
    <source>
        <dbReference type="SAM" id="MobiDB-lite"/>
    </source>
</evidence>
<name>A0A2P6V659_9CHLO</name>
<dbReference type="Gene3D" id="3.30.70.330">
    <property type="match status" value="1"/>
</dbReference>
<dbReference type="SUPFAM" id="SSF54928">
    <property type="entry name" value="RNA-binding domain, RBD"/>
    <property type="match status" value="1"/>
</dbReference>
<accession>A0A2P6V659</accession>
<dbReference type="PROSITE" id="PS50102">
    <property type="entry name" value="RRM"/>
    <property type="match status" value="1"/>
</dbReference>
<dbReference type="GO" id="GO:0005737">
    <property type="term" value="C:cytoplasm"/>
    <property type="evidence" value="ECO:0007669"/>
    <property type="project" value="TreeGrafter"/>
</dbReference>
<keyword evidence="6" id="KW-1185">Reference proteome</keyword>
<feature type="compositionally biased region" description="Gly residues" evidence="3">
    <location>
        <begin position="53"/>
        <end position="66"/>
    </location>
</feature>
<dbReference type="GO" id="GO:1990904">
    <property type="term" value="C:ribonucleoprotein complex"/>
    <property type="evidence" value="ECO:0007669"/>
    <property type="project" value="TreeGrafter"/>
</dbReference>
<reference evidence="5 6" key="1">
    <citation type="journal article" date="2018" name="Plant J.">
        <title>Genome sequences of Chlorella sorokiniana UTEX 1602 and Micractinium conductrix SAG 241.80: implications to maltose excretion by a green alga.</title>
        <authorList>
            <person name="Arriola M.B."/>
            <person name="Velmurugan N."/>
            <person name="Zhang Y."/>
            <person name="Plunkett M.H."/>
            <person name="Hondzo H."/>
            <person name="Barney B.M."/>
        </authorList>
    </citation>
    <scope>NUCLEOTIDE SEQUENCE [LARGE SCALE GENOMIC DNA]</scope>
    <source>
        <strain evidence="5 6">SAG 241.80</strain>
    </source>
</reference>
<sequence>MRFSSTSLKEGEVVEFDLVVADDGKKKAFKVTGPDGAPPQGSLQPPPVPRVGYSGGGRGGNPGTGSPGYDPALAAAAAAGPYGPFGHSGGRGPGGGGRGAYWAPEAYMGNMGYYGAMPHAPGAYYVAAAAAGAAPMFPRGRGGFFPGGKNWAGARPPPPGQPGFSSGLQVVVHNLPWDCTWQQLKDAFTPCGEIERADVVFDSRGRSRGFGIVRFPNKEAAEIAVNSMNNTTIGGRVVSVRIDRFA</sequence>
<dbReference type="Pfam" id="PF00076">
    <property type="entry name" value="RRM_1"/>
    <property type="match status" value="1"/>
</dbReference>
<evidence type="ECO:0000313" key="5">
    <source>
        <dbReference type="EMBL" id="PSC69560.1"/>
    </source>
</evidence>
<dbReference type="AlphaFoldDB" id="A0A2P6V659"/>
<evidence type="ECO:0000313" key="6">
    <source>
        <dbReference type="Proteomes" id="UP000239649"/>
    </source>
</evidence>
<keyword evidence="1 2" id="KW-0694">RNA-binding</keyword>
<dbReference type="EMBL" id="LHPF02000026">
    <property type="protein sequence ID" value="PSC69560.1"/>
    <property type="molecule type" value="Genomic_DNA"/>
</dbReference>
<proteinExistence type="predicted"/>